<keyword evidence="4" id="KW-0816">Tricarboxylic acid cycle</keyword>
<keyword evidence="15" id="KW-1185">Reference proteome</keyword>
<feature type="binding site" evidence="9">
    <location>
        <position position="85"/>
    </location>
    <ligand>
        <name>substrate</name>
    </ligand>
</feature>
<evidence type="ECO:0000256" key="1">
    <source>
        <dbReference type="ARBA" id="ARBA00008824"/>
    </source>
</evidence>
<feature type="binding site" evidence="9">
    <location>
        <position position="91"/>
    </location>
    <ligand>
        <name>substrate</name>
    </ligand>
</feature>
<dbReference type="OrthoDB" id="4069699at2759"/>
<dbReference type="Proteomes" id="UP000237144">
    <property type="component" value="Unassembled WGS sequence"/>
</dbReference>
<evidence type="ECO:0000256" key="7">
    <source>
        <dbReference type="ARBA" id="ARBA00048313"/>
    </source>
</evidence>
<feature type="binding site" evidence="10">
    <location>
        <position position="238"/>
    </location>
    <ligand>
        <name>NAD(+)</name>
        <dbReference type="ChEBI" id="CHEBI:57540"/>
    </ligand>
</feature>
<dbReference type="SUPFAM" id="SSF51735">
    <property type="entry name" value="NAD(P)-binding Rossmann-fold domains"/>
    <property type="match status" value="1"/>
</dbReference>
<evidence type="ECO:0000259" key="12">
    <source>
        <dbReference type="Pfam" id="PF00056"/>
    </source>
</evidence>
<feature type="domain" description="Lactate/malate dehydrogenase N-terminal" evidence="12">
    <location>
        <begin position="3"/>
        <end position="149"/>
    </location>
</feature>
<dbReference type="GO" id="GO:0005829">
    <property type="term" value="C:cytosol"/>
    <property type="evidence" value="ECO:0007669"/>
    <property type="project" value="TreeGrafter"/>
</dbReference>
<evidence type="ECO:0000256" key="9">
    <source>
        <dbReference type="PIRSR" id="PIRSR000102-2"/>
    </source>
</evidence>
<comment type="catalytic activity">
    <reaction evidence="7">
        <text>(S)-malate + NAD(+) = oxaloacetate + NADH + H(+)</text>
        <dbReference type="Rhea" id="RHEA:21432"/>
        <dbReference type="ChEBI" id="CHEBI:15378"/>
        <dbReference type="ChEBI" id="CHEBI:15589"/>
        <dbReference type="ChEBI" id="CHEBI:16452"/>
        <dbReference type="ChEBI" id="CHEBI:57540"/>
        <dbReference type="ChEBI" id="CHEBI:57945"/>
        <dbReference type="EC" id="1.1.1.37"/>
    </reaction>
</comment>
<dbReference type="FunFam" id="3.90.110.10:FF:000001">
    <property type="entry name" value="Malate dehydrogenase"/>
    <property type="match status" value="1"/>
</dbReference>
<evidence type="ECO:0000256" key="10">
    <source>
        <dbReference type="PIRSR" id="PIRSR000102-3"/>
    </source>
</evidence>
<evidence type="ECO:0000256" key="4">
    <source>
        <dbReference type="ARBA" id="ARBA00022532"/>
    </source>
</evidence>
<dbReference type="STRING" id="741276.A0A2S5B497"/>
<feature type="binding site" evidence="10">
    <location>
        <position position="34"/>
    </location>
    <ligand>
        <name>NAD(+)</name>
        <dbReference type="ChEBI" id="CHEBI:57540"/>
    </ligand>
</feature>
<dbReference type="Gene3D" id="3.90.110.10">
    <property type="entry name" value="Lactate dehydrogenase/glycoside hydrolase, family 4, C-terminal"/>
    <property type="match status" value="1"/>
</dbReference>
<dbReference type="InterPro" id="IPR001557">
    <property type="entry name" value="L-lactate/malate_DH"/>
</dbReference>
<sequence>MVKAAVLGAAGGIGQPLALLLKTDPAIKELRLFDVVPVVKGVAQDISHVDTPAVTSGHVKSDDGEGLKAALTGCDIVVIPAGVPRKPGMTRDDLFNINAGIVRDLAQGIAQHCPKAFVLIISNPVNSTVPIAAEVFKAAGVFDPKRLFGVTTLDVVRSSTMSAQAIDKPNSADEFTIPVIGGHSGHTIIPLLSQSKPALPSSLFEDKEKLAALVKRIQFGGDEVVEAKAGGGSATLSMAYAGFRFAQQVISAAFNGKKGVIAPSYVYVADNKEITQSIGKDIAFFSVPVELGPSGVEKLHPLGDISPYEKELLSACLEELPGSITKGVQFIQQPKL</sequence>
<dbReference type="SUPFAM" id="SSF56327">
    <property type="entry name" value="LDH C-terminal domain-like"/>
    <property type="match status" value="1"/>
</dbReference>
<dbReference type="AlphaFoldDB" id="A0A2S5B497"/>
<dbReference type="NCBIfam" id="TIGR01772">
    <property type="entry name" value="MDH_euk_gproteo"/>
    <property type="match status" value="1"/>
</dbReference>
<dbReference type="Pfam" id="PF00056">
    <property type="entry name" value="Ldh_1_N"/>
    <property type="match status" value="1"/>
</dbReference>
<keyword evidence="5 11" id="KW-0560">Oxidoreductase</keyword>
<evidence type="ECO:0000256" key="5">
    <source>
        <dbReference type="ARBA" id="ARBA00023002"/>
    </source>
</evidence>
<dbReference type="GO" id="GO:0019752">
    <property type="term" value="P:carboxylic acid metabolic process"/>
    <property type="evidence" value="ECO:0007669"/>
    <property type="project" value="InterPro"/>
</dbReference>
<organism evidence="14 15">
    <name type="scientific">Rhodotorula taiwanensis</name>
    <dbReference type="NCBI Taxonomy" id="741276"/>
    <lineage>
        <taxon>Eukaryota</taxon>
        <taxon>Fungi</taxon>
        <taxon>Dikarya</taxon>
        <taxon>Basidiomycota</taxon>
        <taxon>Pucciniomycotina</taxon>
        <taxon>Microbotryomycetes</taxon>
        <taxon>Sporidiobolales</taxon>
        <taxon>Sporidiobolaceae</taxon>
        <taxon>Rhodotorula</taxon>
    </lineage>
</organism>
<evidence type="ECO:0000256" key="8">
    <source>
        <dbReference type="PIRSR" id="PIRSR000102-1"/>
    </source>
</evidence>
<dbReference type="FunFam" id="3.40.50.720:FF:000013">
    <property type="entry name" value="Malate dehydrogenase"/>
    <property type="match status" value="1"/>
</dbReference>
<evidence type="ECO:0000256" key="6">
    <source>
        <dbReference type="ARBA" id="ARBA00023027"/>
    </source>
</evidence>
<dbReference type="InterPro" id="IPR010097">
    <property type="entry name" value="Malate_DH_type1"/>
</dbReference>
<evidence type="ECO:0000256" key="3">
    <source>
        <dbReference type="ARBA" id="ARBA00012995"/>
    </source>
</evidence>
<feature type="domain" description="Lactate/malate dehydrogenase C-terminal" evidence="13">
    <location>
        <begin position="151"/>
        <end position="330"/>
    </location>
</feature>
<dbReference type="Gene3D" id="3.40.50.720">
    <property type="entry name" value="NAD(P)-binding Rossmann-like Domain"/>
    <property type="match status" value="1"/>
</dbReference>
<dbReference type="PANTHER" id="PTHR11540">
    <property type="entry name" value="MALATE AND LACTATE DEHYDROGENASE"/>
    <property type="match status" value="1"/>
</dbReference>
<evidence type="ECO:0000313" key="15">
    <source>
        <dbReference type="Proteomes" id="UP000237144"/>
    </source>
</evidence>
<keyword evidence="6 10" id="KW-0520">NAD</keyword>
<dbReference type="GO" id="GO:0030060">
    <property type="term" value="F:L-malate dehydrogenase (NAD+) activity"/>
    <property type="evidence" value="ECO:0007669"/>
    <property type="project" value="UniProtKB-EC"/>
</dbReference>
<dbReference type="EMBL" id="PJQD01000080">
    <property type="protein sequence ID" value="POY71565.1"/>
    <property type="molecule type" value="Genomic_DNA"/>
</dbReference>
<feature type="binding site" evidence="10">
    <location>
        <begin position="8"/>
        <end position="14"/>
    </location>
    <ligand>
        <name>NAD(+)</name>
        <dbReference type="ChEBI" id="CHEBI:57540"/>
    </ligand>
</feature>
<feature type="active site" description="Proton acceptor" evidence="8">
    <location>
        <position position="183"/>
    </location>
</feature>
<dbReference type="GO" id="GO:0006099">
    <property type="term" value="P:tricarboxylic acid cycle"/>
    <property type="evidence" value="ECO:0007669"/>
    <property type="project" value="UniProtKB-KW"/>
</dbReference>
<comment type="caution">
    <text evidence="14">The sequence shown here is derived from an EMBL/GenBank/DDBJ whole genome shotgun (WGS) entry which is preliminary data.</text>
</comment>
<feature type="binding site" evidence="10">
    <location>
        <begin position="121"/>
        <end position="123"/>
    </location>
    <ligand>
        <name>NAD(+)</name>
        <dbReference type="ChEBI" id="CHEBI:57540"/>
    </ligand>
</feature>
<reference evidence="14 15" key="1">
    <citation type="journal article" date="2018" name="Front. Microbiol.">
        <title>Prospects for Fungal Bioremediation of Acidic Radioactive Waste Sites: Characterization and Genome Sequence of Rhodotorula taiwanensis MD1149.</title>
        <authorList>
            <person name="Tkavc R."/>
            <person name="Matrosova V.Y."/>
            <person name="Grichenko O.E."/>
            <person name="Gostincar C."/>
            <person name="Volpe R.P."/>
            <person name="Klimenkova P."/>
            <person name="Gaidamakova E.K."/>
            <person name="Zhou C.E."/>
            <person name="Stewart B.J."/>
            <person name="Lyman M.G."/>
            <person name="Malfatti S.A."/>
            <person name="Rubinfeld B."/>
            <person name="Courtot M."/>
            <person name="Singh J."/>
            <person name="Dalgard C.L."/>
            <person name="Hamilton T."/>
            <person name="Frey K.G."/>
            <person name="Gunde-Cimerman N."/>
            <person name="Dugan L."/>
            <person name="Daly M.J."/>
        </authorList>
    </citation>
    <scope>NUCLEOTIDE SEQUENCE [LARGE SCALE GENOMIC DNA]</scope>
    <source>
        <strain evidence="14 15">MD1149</strain>
    </source>
</reference>
<feature type="binding site" evidence="9">
    <location>
        <position position="123"/>
    </location>
    <ligand>
        <name>substrate</name>
    </ligand>
</feature>
<comment type="subunit">
    <text evidence="2">Homodimer.</text>
</comment>
<dbReference type="InterPro" id="IPR001236">
    <property type="entry name" value="Lactate/malate_DH_N"/>
</dbReference>
<dbReference type="InterPro" id="IPR015955">
    <property type="entry name" value="Lactate_DH/Glyco_Ohase_4_C"/>
</dbReference>
<feature type="binding site" evidence="10">
    <location>
        <position position="98"/>
    </location>
    <ligand>
        <name>NAD(+)</name>
        <dbReference type="ChEBI" id="CHEBI:57540"/>
    </ligand>
</feature>
<dbReference type="InterPro" id="IPR022383">
    <property type="entry name" value="Lactate/malate_DH_C"/>
</dbReference>
<proteinExistence type="inferred from homology"/>
<gene>
    <name evidence="14" type="ORF">BMF94_5428</name>
</gene>
<evidence type="ECO:0000256" key="11">
    <source>
        <dbReference type="RuleBase" id="RU003369"/>
    </source>
</evidence>
<protein>
    <recommendedName>
        <fullName evidence="3">malate dehydrogenase</fullName>
        <ecNumber evidence="3">1.1.1.37</ecNumber>
    </recommendedName>
</protein>
<dbReference type="PIRSF" id="PIRSF000102">
    <property type="entry name" value="Lac_mal_DH"/>
    <property type="match status" value="1"/>
</dbReference>
<name>A0A2S5B497_9BASI</name>
<comment type="similarity">
    <text evidence="1">Belongs to the LDH/MDH superfamily. MDH type 1 family.</text>
</comment>
<dbReference type="InterPro" id="IPR036291">
    <property type="entry name" value="NAD(P)-bd_dom_sf"/>
</dbReference>
<accession>A0A2S5B497</accession>
<evidence type="ECO:0000259" key="13">
    <source>
        <dbReference type="Pfam" id="PF02866"/>
    </source>
</evidence>
<evidence type="ECO:0000256" key="2">
    <source>
        <dbReference type="ARBA" id="ARBA00011738"/>
    </source>
</evidence>
<dbReference type="CDD" id="cd01337">
    <property type="entry name" value="MDH_glyoxysomal_mitochondrial"/>
    <property type="match status" value="1"/>
</dbReference>
<dbReference type="PANTHER" id="PTHR11540:SF16">
    <property type="entry name" value="MALATE DEHYDROGENASE, MITOCHONDRIAL"/>
    <property type="match status" value="1"/>
</dbReference>
<evidence type="ECO:0000313" key="14">
    <source>
        <dbReference type="EMBL" id="POY71565.1"/>
    </source>
</evidence>
<dbReference type="Pfam" id="PF02866">
    <property type="entry name" value="Ldh_1_C"/>
    <property type="match status" value="1"/>
</dbReference>
<dbReference type="EC" id="1.1.1.37" evidence="3"/>
<feature type="binding site" evidence="9">
    <location>
        <position position="157"/>
    </location>
    <ligand>
        <name>substrate</name>
    </ligand>
</feature>